<keyword evidence="1" id="KW-0812">Transmembrane</keyword>
<accession>A0A2M9YUX6</accession>
<organism evidence="2 5">
    <name type="scientific">Leptospira adleri</name>
    <dbReference type="NCBI Taxonomy" id="2023186"/>
    <lineage>
        <taxon>Bacteria</taxon>
        <taxon>Pseudomonadati</taxon>
        <taxon>Spirochaetota</taxon>
        <taxon>Spirochaetia</taxon>
        <taxon>Leptospirales</taxon>
        <taxon>Leptospiraceae</taxon>
        <taxon>Leptospira</taxon>
    </lineage>
</organism>
<evidence type="ECO:0000256" key="1">
    <source>
        <dbReference type="SAM" id="Phobius"/>
    </source>
</evidence>
<feature type="transmembrane region" description="Helical" evidence="1">
    <location>
        <begin position="79"/>
        <end position="100"/>
    </location>
</feature>
<evidence type="ECO:0000313" key="4">
    <source>
        <dbReference type="Proteomes" id="UP000232149"/>
    </source>
</evidence>
<evidence type="ECO:0000313" key="5">
    <source>
        <dbReference type="Proteomes" id="UP000232188"/>
    </source>
</evidence>
<evidence type="ECO:0000313" key="2">
    <source>
        <dbReference type="EMBL" id="PJZ55343.1"/>
    </source>
</evidence>
<feature type="transmembrane region" description="Helical" evidence="1">
    <location>
        <begin position="317"/>
        <end position="337"/>
    </location>
</feature>
<sequence length="568" mass="66838">MKRILYFTFSILLILFGLISTYQMRWISDDAFISLRYAKNLADGKGMVFNVGERVEGYTNFLWTILLTPAHFTEAINPIFVSYFLGILSFFGVCIYLLLWNRRNSASSFRLPFALSCFVFLHHNRVFATGGLETSLHGFLLLAAAYHLTSEWRVTYYNRIVGILFSSLSCLDRPDGLLFHGLAGIYIGLIFHKENPDFSLKTLFREKVFLFPSFLYTAPVFFYIWKLEYYGNLLPNTFYAKSGGSSYLGQGFLYLFLFLKMYYALIPILGFSVFLFYRKLRSFLRLKEGSKDFDWILLFVFPFLYAGYYTWIGGDFMFARFYLPILPLLFVWVESGLSLKISKRAFWNRFRTIAVYFIPILILLRWDVYKGSTLPILHDIADENQIYKRETTEKLKTKLTPWRKHFESSQARVAFAGSECIFIYYLNPVLAIETEAGLTDPTIARLTSQTRGRIGHEKTAPIDYLKKRKIQILLFTDPENQTNEYDALQIADLGATWKILSYSPETMEELKKIPFFTFVDFEKYLDLYRNKYVSLPPILRKEKFREFDEYYFANSKDKNRQVWYRKNL</sequence>
<reference evidence="4 5" key="1">
    <citation type="submission" date="2017-07" db="EMBL/GenBank/DDBJ databases">
        <title>Leptospira spp. isolated from tropical soils.</title>
        <authorList>
            <person name="Thibeaux R."/>
            <person name="Iraola G."/>
            <person name="Ferres I."/>
            <person name="Bierque E."/>
            <person name="Girault D."/>
            <person name="Soupe-Gilbert M.-E."/>
            <person name="Picardeau M."/>
            <person name="Goarant C."/>
        </authorList>
    </citation>
    <scope>NUCLEOTIDE SEQUENCE [LARGE SCALE GENOMIC DNA]</scope>
    <source>
        <strain evidence="2 5">FH2-B-C1</strain>
        <strain evidence="3 4">FH2-B-D1</strain>
    </source>
</reference>
<dbReference type="Proteomes" id="UP000232149">
    <property type="component" value="Unassembled WGS sequence"/>
</dbReference>
<dbReference type="EMBL" id="NPDV01000001">
    <property type="protein sequence ID" value="PJZ55343.1"/>
    <property type="molecule type" value="Genomic_DNA"/>
</dbReference>
<keyword evidence="1" id="KW-1133">Transmembrane helix</keyword>
<dbReference type="EMBL" id="NPDU01000005">
    <property type="protein sequence ID" value="PJZ63473.1"/>
    <property type="molecule type" value="Genomic_DNA"/>
</dbReference>
<keyword evidence="4" id="KW-1185">Reference proteome</keyword>
<feature type="transmembrane region" description="Helical" evidence="1">
    <location>
        <begin position="293"/>
        <end position="311"/>
    </location>
</feature>
<evidence type="ECO:0000313" key="3">
    <source>
        <dbReference type="EMBL" id="PJZ63473.1"/>
    </source>
</evidence>
<evidence type="ECO:0008006" key="6">
    <source>
        <dbReference type="Google" id="ProtNLM"/>
    </source>
</evidence>
<proteinExistence type="predicted"/>
<gene>
    <name evidence="3" type="ORF">CH376_03190</name>
    <name evidence="2" type="ORF">CH380_01235</name>
</gene>
<keyword evidence="1" id="KW-0472">Membrane</keyword>
<dbReference type="AlphaFoldDB" id="A0A2M9YUX6"/>
<comment type="caution">
    <text evidence="2">The sequence shown here is derived from an EMBL/GenBank/DDBJ whole genome shotgun (WGS) entry which is preliminary data.</text>
</comment>
<name>A0A2M9YUX6_9LEPT</name>
<feature type="transmembrane region" description="Helical" evidence="1">
    <location>
        <begin position="252"/>
        <end position="277"/>
    </location>
</feature>
<protein>
    <recommendedName>
        <fullName evidence="6">Glycosyltransferase RgtA/B/C/D-like domain-containing protein</fullName>
    </recommendedName>
</protein>
<feature type="transmembrane region" description="Helical" evidence="1">
    <location>
        <begin position="349"/>
        <end position="366"/>
    </location>
</feature>
<feature type="transmembrane region" description="Helical" evidence="1">
    <location>
        <begin position="208"/>
        <end position="225"/>
    </location>
</feature>
<dbReference type="Proteomes" id="UP000232188">
    <property type="component" value="Unassembled WGS sequence"/>
</dbReference>